<dbReference type="InterPro" id="IPR022291">
    <property type="entry name" value="Bacteriocin_synth_cyclodeHase"/>
</dbReference>
<dbReference type="NCBIfam" id="TIGR03882">
    <property type="entry name" value="cyclo_dehyd_2"/>
    <property type="match status" value="1"/>
</dbReference>
<dbReference type="InterPro" id="IPR035985">
    <property type="entry name" value="Ubiquitin-activating_enz"/>
</dbReference>
<gene>
    <name evidence="2" type="ORF">JY572_34610</name>
</gene>
<dbReference type="Proteomes" id="UP000663090">
    <property type="component" value="Chromosome"/>
</dbReference>
<evidence type="ECO:0000259" key="1">
    <source>
        <dbReference type="Pfam" id="PF00899"/>
    </source>
</evidence>
<dbReference type="Gene3D" id="3.40.50.720">
    <property type="entry name" value="NAD(P)-binding Rossmann-like Domain"/>
    <property type="match status" value="1"/>
</dbReference>
<dbReference type="Pfam" id="PF00899">
    <property type="entry name" value="ThiF"/>
    <property type="match status" value="1"/>
</dbReference>
<evidence type="ECO:0000313" key="2">
    <source>
        <dbReference type="EMBL" id="QSQ13424.1"/>
    </source>
</evidence>
<evidence type="ECO:0000313" key="3">
    <source>
        <dbReference type="Proteomes" id="UP000663090"/>
    </source>
</evidence>
<reference evidence="2 3" key="1">
    <citation type="submission" date="2021-02" db="EMBL/GenBank/DDBJ databases">
        <title>De Novo genome assembly of isolated myxobacteria.</title>
        <authorList>
            <person name="Stevens D.C."/>
        </authorList>
    </citation>
    <scope>NUCLEOTIDE SEQUENCE [LARGE SCALE GENOMIC DNA]</scope>
    <source>
        <strain evidence="2 3">SCHIC003</strain>
    </source>
</reference>
<keyword evidence="3" id="KW-1185">Reference proteome</keyword>
<sequence>MSSSQDDVYRLAPGTEVVPLRGGGALFRSDTLSLELEGASTQLFVERILPLLDGQRDFTTVAAALPGIAASDLREHLDSLVNARVLKRMPRGAALPAPALPFFALLEAWGLPLPAAQDALSRLRVVVLGLEAHGAHAAGQLADCGVGEVVLVDPYPCEPGNVALMPGVTSEAVGLPRQQVLARALESRRGGGRIVTAEPSLSREGVEALVRGASLALGCFDQGLSVANQWLNRAGVTLGVPTLYGELTSHVARVGPLVLPGNTACFMCYRMRSLACADDFETAMAWEEHLDQQRTPRLHTRATLPSLAAQAGSLLAQESLKLMLGLRPTPLSGHVLELDALRLVPSLRPVLEKPDCPVCSKKAPGPLFLRDGRA</sequence>
<dbReference type="InterPro" id="IPR000594">
    <property type="entry name" value="ThiF_NAD_FAD-bd"/>
</dbReference>
<dbReference type="SUPFAM" id="SSF69572">
    <property type="entry name" value="Activating enzymes of the ubiquitin-like proteins"/>
    <property type="match status" value="1"/>
</dbReference>
<name>A0ABX7N3V4_9BACT</name>
<dbReference type="Gene3D" id="3.90.930.60">
    <property type="match status" value="1"/>
</dbReference>
<dbReference type="RefSeq" id="WP_206715144.1">
    <property type="nucleotide sequence ID" value="NZ_CP071091.1"/>
</dbReference>
<organism evidence="2 3">
    <name type="scientific">Myxococcus landrumensis</name>
    <dbReference type="NCBI Taxonomy" id="2813577"/>
    <lineage>
        <taxon>Bacteria</taxon>
        <taxon>Pseudomonadati</taxon>
        <taxon>Myxococcota</taxon>
        <taxon>Myxococcia</taxon>
        <taxon>Myxococcales</taxon>
        <taxon>Cystobacterineae</taxon>
        <taxon>Myxococcaceae</taxon>
        <taxon>Myxococcus</taxon>
    </lineage>
</organism>
<protein>
    <submittedName>
        <fullName evidence="2">TOMM leader peptide-binding protein</fullName>
    </submittedName>
</protein>
<accession>A0ABX7N3V4</accession>
<feature type="domain" description="THIF-type NAD/FAD binding fold" evidence="1">
    <location>
        <begin position="115"/>
        <end position="357"/>
    </location>
</feature>
<dbReference type="EMBL" id="CP071091">
    <property type="protein sequence ID" value="QSQ13424.1"/>
    <property type="molecule type" value="Genomic_DNA"/>
</dbReference>
<proteinExistence type="predicted"/>